<feature type="domain" description="Serine aminopeptidase S33" evidence="2">
    <location>
        <begin position="79"/>
        <end position="198"/>
    </location>
</feature>
<dbReference type="Proteomes" id="UP000315369">
    <property type="component" value="Unassembled WGS sequence"/>
</dbReference>
<proteinExistence type="predicted"/>
<dbReference type="InterPro" id="IPR022742">
    <property type="entry name" value="Hydrolase_4"/>
</dbReference>
<dbReference type="PANTHER" id="PTHR22946">
    <property type="entry name" value="DIENELACTONE HYDROLASE DOMAIN-CONTAINING PROTEIN-RELATED"/>
    <property type="match status" value="1"/>
</dbReference>
<dbReference type="InterPro" id="IPR029058">
    <property type="entry name" value="AB_hydrolase_fold"/>
</dbReference>
<reference evidence="3 4" key="1">
    <citation type="submission" date="2019-06" db="EMBL/GenBank/DDBJ databases">
        <authorList>
            <person name="Livingstone P."/>
            <person name="Whitworth D."/>
        </authorList>
    </citation>
    <scope>NUCLEOTIDE SEQUENCE [LARGE SCALE GENOMIC DNA]</scope>
    <source>
        <strain evidence="3 4">AM401</strain>
    </source>
</reference>
<dbReference type="Pfam" id="PF12146">
    <property type="entry name" value="Hydrolase_4"/>
    <property type="match status" value="1"/>
</dbReference>
<name>A0A540WMT8_9BACT</name>
<dbReference type="GO" id="GO:0052689">
    <property type="term" value="F:carboxylic ester hydrolase activity"/>
    <property type="evidence" value="ECO:0007669"/>
    <property type="project" value="UniProtKB-ARBA"/>
</dbReference>
<evidence type="ECO:0000256" key="1">
    <source>
        <dbReference type="ARBA" id="ARBA00022801"/>
    </source>
</evidence>
<dbReference type="OrthoDB" id="9805123at2"/>
<dbReference type="SUPFAM" id="SSF53474">
    <property type="entry name" value="alpha/beta-Hydrolases"/>
    <property type="match status" value="1"/>
</dbReference>
<organism evidence="3 4">
    <name type="scientific">Myxococcus llanfairpwllgwyngyllgogerychwyrndrobwllllantysiliogogogochensis</name>
    <dbReference type="NCBI Taxonomy" id="2590453"/>
    <lineage>
        <taxon>Bacteria</taxon>
        <taxon>Pseudomonadati</taxon>
        <taxon>Myxococcota</taxon>
        <taxon>Myxococcia</taxon>
        <taxon>Myxococcales</taxon>
        <taxon>Cystobacterineae</taxon>
        <taxon>Myxococcaceae</taxon>
        <taxon>Myxococcus</taxon>
    </lineage>
</organism>
<dbReference type="InterPro" id="IPR050261">
    <property type="entry name" value="FrsA_esterase"/>
</dbReference>
<dbReference type="AlphaFoldDB" id="A0A540WMT8"/>
<dbReference type="PANTHER" id="PTHR22946:SF9">
    <property type="entry name" value="POLYKETIDE TRANSFERASE AF380"/>
    <property type="match status" value="1"/>
</dbReference>
<protein>
    <submittedName>
        <fullName evidence="3">Alpha/beta fold hydrolase</fullName>
    </submittedName>
</protein>
<evidence type="ECO:0000313" key="4">
    <source>
        <dbReference type="Proteomes" id="UP000315369"/>
    </source>
</evidence>
<gene>
    <name evidence="3" type="ORF">FJV41_39970</name>
</gene>
<keyword evidence="4" id="KW-1185">Reference proteome</keyword>
<evidence type="ECO:0000313" key="3">
    <source>
        <dbReference type="EMBL" id="TQF10338.1"/>
    </source>
</evidence>
<evidence type="ECO:0000259" key="2">
    <source>
        <dbReference type="Pfam" id="PF12146"/>
    </source>
</evidence>
<dbReference type="EMBL" id="VIFM01000262">
    <property type="protein sequence ID" value="TQF10338.1"/>
    <property type="molecule type" value="Genomic_DNA"/>
</dbReference>
<keyword evidence="1 3" id="KW-0378">Hydrolase</keyword>
<accession>A0A540WMT8</accession>
<sequence length="299" mass="32193">MKNPLRSRVLVFVASLLCVFAAGGFLAVRGHRIGQGLLHPPHVPVERPVASLELSGLEDVSFSSVDGLTLRGWYVPSRNQAAVVLVHGFADNRAQLLFEARALARAGYGVLLFDLRAHGESGGDRVTWGDGERRDVTAALDFVSKRQDVDPARLGLFGFSMGGTTALLVAETDVRVKAVVAAGAYPALEADVYSGYGRWGAFSAEPVLWTLRHAGVDVDAVRPIDGMCQLQGRPLLLVNGDVDPDAPAKLQASLFRAACEPKSLWVVEGAGHGEYSRVAPEEYARRLREHFDRALLNAG</sequence>
<dbReference type="RefSeq" id="WP_141647872.1">
    <property type="nucleotide sequence ID" value="NZ_VIFM01000262.1"/>
</dbReference>
<dbReference type="Gene3D" id="3.40.50.1820">
    <property type="entry name" value="alpha/beta hydrolase"/>
    <property type="match status" value="1"/>
</dbReference>
<comment type="caution">
    <text evidence="3">The sequence shown here is derived from an EMBL/GenBank/DDBJ whole genome shotgun (WGS) entry which is preliminary data.</text>
</comment>